<name>A0A832I2T6_UNCEI</name>
<gene>
    <name evidence="2" type="ORF">ENR23_04455</name>
</gene>
<dbReference type="InterPro" id="IPR011051">
    <property type="entry name" value="RmlC_Cupin_sf"/>
</dbReference>
<evidence type="ECO:0000259" key="1">
    <source>
        <dbReference type="Pfam" id="PF06172"/>
    </source>
</evidence>
<dbReference type="Gene3D" id="2.60.120.10">
    <property type="entry name" value="Jelly Rolls"/>
    <property type="match status" value="1"/>
</dbReference>
<evidence type="ECO:0000313" key="2">
    <source>
        <dbReference type="EMBL" id="HGZ42671.1"/>
    </source>
</evidence>
<protein>
    <submittedName>
        <fullName evidence="2">Cupin domain-containing protein</fullName>
    </submittedName>
</protein>
<dbReference type="PANTHER" id="PTHR33387:SF3">
    <property type="entry name" value="DUF985 DOMAIN-CONTAINING PROTEIN"/>
    <property type="match status" value="1"/>
</dbReference>
<dbReference type="InterPro" id="IPR009327">
    <property type="entry name" value="Cupin_DUF985"/>
</dbReference>
<reference evidence="2" key="1">
    <citation type="journal article" date="2020" name="mSystems">
        <title>Genome- and Community-Level Interaction Insights into Carbon Utilization and Element Cycling Functions of Hydrothermarchaeota in Hydrothermal Sediment.</title>
        <authorList>
            <person name="Zhou Z."/>
            <person name="Liu Y."/>
            <person name="Xu W."/>
            <person name="Pan J."/>
            <person name="Luo Z.H."/>
            <person name="Li M."/>
        </authorList>
    </citation>
    <scope>NUCLEOTIDE SEQUENCE [LARGE SCALE GENOMIC DNA]</scope>
    <source>
        <strain evidence="2">SpSt-381</strain>
    </source>
</reference>
<dbReference type="EMBL" id="DSQF01000008">
    <property type="protein sequence ID" value="HGZ42671.1"/>
    <property type="molecule type" value="Genomic_DNA"/>
</dbReference>
<sequence length="159" mass="16884">MTDAARVIALLGLEPLPREGGYYAETYRARERVRGGARSLATAIYYLVTPESFSAMHRVASDEMFHFYAGDAVELLVLDPATGGRLVALGADLEAGERPQALVPAGAWQGARLAPGGRWALLGTTVFPGFEFADFEAGDAEALAAAWPAFAGAIRARAR</sequence>
<dbReference type="Pfam" id="PF06172">
    <property type="entry name" value="Cupin_5"/>
    <property type="match status" value="1"/>
</dbReference>
<dbReference type="InterPro" id="IPR039935">
    <property type="entry name" value="YML079W-like"/>
</dbReference>
<dbReference type="PANTHER" id="PTHR33387">
    <property type="entry name" value="RMLC-LIKE JELLY ROLL FOLD PROTEIN"/>
    <property type="match status" value="1"/>
</dbReference>
<dbReference type="CDD" id="cd06121">
    <property type="entry name" value="cupin_YML079wp"/>
    <property type="match status" value="1"/>
</dbReference>
<proteinExistence type="predicted"/>
<dbReference type="SUPFAM" id="SSF51182">
    <property type="entry name" value="RmlC-like cupins"/>
    <property type="match status" value="1"/>
</dbReference>
<accession>A0A832I2T6</accession>
<feature type="domain" description="DUF985" evidence="1">
    <location>
        <begin position="6"/>
        <end position="136"/>
    </location>
</feature>
<dbReference type="AlphaFoldDB" id="A0A832I2T6"/>
<organism evidence="2">
    <name type="scientific">Eiseniibacteriota bacterium</name>
    <dbReference type="NCBI Taxonomy" id="2212470"/>
    <lineage>
        <taxon>Bacteria</taxon>
        <taxon>Candidatus Eiseniibacteriota</taxon>
    </lineage>
</organism>
<dbReference type="InterPro" id="IPR014710">
    <property type="entry name" value="RmlC-like_jellyroll"/>
</dbReference>
<comment type="caution">
    <text evidence="2">The sequence shown here is derived from an EMBL/GenBank/DDBJ whole genome shotgun (WGS) entry which is preliminary data.</text>
</comment>